<dbReference type="InterPro" id="IPR037682">
    <property type="entry name" value="TonB_C"/>
</dbReference>
<comment type="similarity">
    <text evidence="2">Belongs to the TonB family.</text>
</comment>
<evidence type="ECO:0000256" key="2">
    <source>
        <dbReference type="ARBA" id="ARBA00006555"/>
    </source>
</evidence>
<dbReference type="AlphaFoldDB" id="Q30RU9"/>
<comment type="subcellular location">
    <subcellularLocation>
        <location evidence="1">Cell inner membrane</location>
        <topology evidence="1">Single-pass membrane protein</topology>
        <orientation evidence="1">Periplasmic side</orientation>
    </subcellularLocation>
</comment>
<dbReference type="PROSITE" id="PS52015">
    <property type="entry name" value="TONB_CTD"/>
    <property type="match status" value="1"/>
</dbReference>
<proteinExistence type="inferred from homology"/>
<dbReference type="KEGG" id="tdn:Suden_1004"/>
<dbReference type="STRING" id="326298.Suden_1004"/>
<dbReference type="PANTHER" id="PTHR33446">
    <property type="entry name" value="PROTEIN TONB-RELATED"/>
    <property type="match status" value="1"/>
</dbReference>
<accession>Q30RU9</accession>
<evidence type="ECO:0000256" key="5">
    <source>
        <dbReference type="ARBA" id="ARBA00022519"/>
    </source>
</evidence>
<dbReference type="GO" id="GO:0015031">
    <property type="term" value="P:protein transport"/>
    <property type="evidence" value="ECO:0007669"/>
    <property type="project" value="UniProtKB-KW"/>
</dbReference>
<evidence type="ECO:0000256" key="8">
    <source>
        <dbReference type="ARBA" id="ARBA00022989"/>
    </source>
</evidence>
<feature type="compositionally biased region" description="Polar residues" evidence="10">
    <location>
        <begin position="110"/>
        <end position="120"/>
    </location>
</feature>
<dbReference type="Proteomes" id="UP000002714">
    <property type="component" value="Chromosome"/>
</dbReference>
<feature type="domain" description="TonB C-terminal" evidence="12">
    <location>
        <begin position="151"/>
        <end position="239"/>
    </location>
</feature>
<dbReference type="Gene3D" id="3.30.1150.10">
    <property type="match status" value="1"/>
</dbReference>
<name>Q30RU9_SULDN</name>
<dbReference type="RefSeq" id="WP_011372634.1">
    <property type="nucleotide sequence ID" value="NC_007575.1"/>
</dbReference>
<dbReference type="GO" id="GO:0055085">
    <property type="term" value="P:transmembrane transport"/>
    <property type="evidence" value="ECO:0007669"/>
    <property type="project" value="InterPro"/>
</dbReference>
<evidence type="ECO:0000259" key="12">
    <source>
        <dbReference type="PROSITE" id="PS52015"/>
    </source>
</evidence>
<gene>
    <name evidence="13" type="ordered locus">Suden_1004</name>
</gene>
<evidence type="ECO:0000313" key="13">
    <source>
        <dbReference type="EMBL" id="ABB44282.1"/>
    </source>
</evidence>
<dbReference type="InterPro" id="IPR051045">
    <property type="entry name" value="TonB-dependent_transducer"/>
</dbReference>
<dbReference type="InterPro" id="IPR006260">
    <property type="entry name" value="TonB/TolA_C"/>
</dbReference>
<reference evidence="13 14" key="1">
    <citation type="journal article" date="2008" name="Appl. Environ. Microbiol.">
        <title>Genome of the epsilonproteobacterial chemolithoautotroph Sulfurimonas denitrificans.</title>
        <authorList>
            <person name="Sievert S.M."/>
            <person name="Scott K.M."/>
            <person name="Klotz M.G."/>
            <person name="Chain P.S.G."/>
            <person name="Hauser L.J."/>
            <person name="Hemp J."/>
            <person name="Huegler M."/>
            <person name="Land M."/>
            <person name="Lapidus A."/>
            <person name="Larimer F.W."/>
            <person name="Lucas S."/>
            <person name="Malfatti S.A."/>
            <person name="Meyer F."/>
            <person name="Paulsen I.T."/>
            <person name="Ren Q."/>
            <person name="Simon J."/>
            <person name="Bailey K."/>
            <person name="Diaz E."/>
            <person name="Fitzpatrick K.A."/>
            <person name="Glover B."/>
            <person name="Gwatney N."/>
            <person name="Korajkic A."/>
            <person name="Long A."/>
            <person name="Mobberley J.M."/>
            <person name="Pantry S.N."/>
            <person name="Pazder G."/>
            <person name="Peterson S."/>
            <person name="Quintanilla J.D."/>
            <person name="Sprinkle R."/>
            <person name="Stephens J."/>
            <person name="Thomas P."/>
            <person name="Vaughn R."/>
            <person name="Weber M.J."/>
            <person name="Wooten L.L."/>
        </authorList>
    </citation>
    <scope>NUCLEOTIDE SEQUENCE [LARGE SCALE GENOMIC DNA]</scope>
    <source>
        <strain evidence="14">ATCC 33889 / DSM 1251</strain>
    </source>
</reference>
<evidence type="ECO:0000256" key="3">
    <source>
        <dbReference type="ARBA" id="ARBA00022448"/>
    </source>
</evidence>
<keyword evidence="14" id="KW-1185">Reference proteome</keyword>
<dbReference type="PANTHER" id="PTHR33446:SF2">
    <property type="entry name" value="PROTEIN TONB"/>
    <property type="match status" value="1"/>
</dbReference>
<evidence type="ECO:0000256" key="4">
    <source>
        <dbReference type="ARBA" id="ARBA00022475"/>
    </source>
</evidence>
<keyword evidence="8 11" id="KW-1133">Transmembrane helix</keyword>
<organism evidence="13 14">
    <name type="scientific">Sulfurimonas denitrificans (strain ATCC 33889 / DSM 1251)</name>
    <name type="common">Thiomicrospira denitrificans (strain ATCC 33889 / DSM 1251)</name>
    <dbReference type="NCBI Taxonomy" id="326298"/>
    <lineage>
        <taxon>Bacteria</taxon>
        <taxon>Pseudomonadati</taxon>
        <taxon>Campylobacterota</taxon>
        <taxon>Epsilonproteobacteria</taxon>
        <taxon>Campylobacterales</taxon>
        <taxon>Sulfurimonadaceae</taxon>
        <taxon>Sulfurimonas</taxon>
    </lineage>
</organism>
<dbReference type="Pfam" id="PF03544">
    <property type="entry name" value="TonB_C"/>
    <property type="match status" value="1"/>
</dbReference>
<evidence type="ECO:0000256" key="6">
    <source>
        <dbReference type="ARBA" id="ARBA00022692"/>
    </source>
</evidence>
<evidence type="ECO:0000256" key="7">
    <source>
        <dbReference type="ARBA" id="ARBA00022927"/>
    </source>
</evidence>
<dbReference type="GO" id="GO:0098797">
    <property type="term" value="C:plasma membrane protein complex"/>
    <property type="evidence" value="ECO:0007669"/>
    <property type="project" value="TreeGrafter"/>
</dbReference>
<evidence type="ECO:0000256" key="9">
    <source>
        <dbReference type="ARBA" id="ARBA00023136"/>
    </source>
</evidence>
<protein>
    <submittedName>
        <fullName evidence="13">TonB-like protein</fullName>
    </submittedName>
</protein>
<feature type="region of interest" description="Disordered" evidence="10">
    <location>
        <begin position="97"/>
        <end position="129"/>
    </location>
</feature>
<dbReference type="SUPFAM" id="SSF74653">
    <property type="entry name" value="TolA/TonB C-terminal domain"/>
    <property type="match status" value="1"/>
</dbReference>
<keyword evidence="6 11" id="KW-0812">Transmembrane</keyword>
<dbReference type="NCBIfam" id="TIGR01352">
    <property type="entry name" value="tonB_Cterm"/>
    <property type="match status" value="1"/>
</dbReference>
<keyword evidence="9 11" id="KW-0472">Membrane</keyword>
<dbReference type="eggNOG" id="COG0810">
    <property type="taxonomic scope" value="Bacteria"/>
</dbReference>
<keyword evidence="4" id="KW-1003">Cell membrane</keyword>
<dbReference type="OrthoDB" id="5334999at2"/>
<evidence type="ECO:0000256" key="1">
    <source>
        <dbReference type="ARBA" id="ARBA00004383"/>
    </source>
</evidence>
<evidence type="ECO:0000256" key="10">
    <source>
        <dbReference type="SAM" id="MobiDB-lite"/>
    </source>
</evidence>
<keyword evidence="3" id="KW-0813">Transport</keyword>
<sequence length="239" mass="26640">MRVVSRSSISGFYISLALHVVAIFTLVYALDTKSKLPTPLEPMFISLKNFELPKEVSSKVAKPEPIKKEIVQKSKVAKVEKKVEVLEPKKIEQEVQTPAKIAKPLKDKSAQTSSAPQESTKAQENHEAKEDVIQESIAQSEEAEQEEYEKTNFHSIRDMVLANLKYPNNARRMGLHGTVEIVLVIDTNGKLIDVILHKSSGHSLLDKSALKSADKLCKATLPAPQRVSRVMLPIYFALN</sequence>
<dbReference type="EMBL" id="CP000153">
    <property type="protein sequence ID" value="ABB44282.1"/>
    <property type="molecule type" value="Genomic_DNA"/>
</dbReference>
<evidence type="ECO:0000256" key="11">
    <source>
        <dbReference type="SAM" id="Phobius"/>
    </source>
</evidence>
<dbReference type="HOGENOM" id="CLU_1106653_0_0_7"/>
<keyword evidence="5" id="KW-0997">Cell inner membrane</keyword>
<feature type="transmembrane region" description="Helical" evidence="11">
    <location>
        <begin position="12"/>
        <end position="30"/>
    </location>
</feature>
<keyword evidence="7" id="KW-0653">Protein transport</keyword>
<evidence type="ECO:0000313" key="14">
    <source>
        <dbReference type="Proteomes" id="UP000002714"/>
    </source>
</evidence>
<dbReference type="GO" id="GO:0031992">
    <property type="term" value="F:energy transducer activity"/>
    <property type="evidence" value="ECO:0007669"/>
    <property type="project" value="TreeGrafter"/>
</dbReference>